<keyword evidence="6" id="KW-1185">Reference proteome</keyword>
<dbReference type="GO" id="GO:0004419">
    <property type="term" value="F:hydroxymethylglutaryl-CoA lyase activity"/>
    <property type="evidence" value="ECO:0007669"/>
    <property type="project" value="TreeGrafter"/>
</dbReference>
<dbReference type="InterPro" id="IPR000891">
    <property type="entry name" value="PYR_CT"/>
</dbReference>
<reference evidence="6" key="1">
    <citation type="submission" date="2016-11" db="EMBL/GenBank/DDBJ databases">
        <title>Mesorhizobium oceanicum sp. nov., isolated from deep seawater in South China Sea.</title>
        <authorList>
            <person name="Fu G.-Y."/>
        </authorList>
    </citation>
    <scope>NUCLEOTIDE SEQUENCE [LARGE SCALE GENOMIC DNA]</scope>
    <source>
        <strain evidence="6">B7</strain>
    </source>
</reference>
<dbReference type="PANTHER" id="PTHR42738:SF7">
    <property type="entry name" value="HYDROXYMETHYLGLUTARYL-COA LYASE"/>
    <property type="match status" value="1"/>
</dbReference>
<dbReference type="KEGG" id="meso:BSQ44_21935"/>
<dbReference type="Gene3D" id="3.20.20.70">
    <property type="entry name" value="Aldolase class I"/>
    <property type="match status" value="1"/>
</dbReference>
<evidence type="ECO:0000313" key="6">
    <source>
        <dbReference type="Proteomes" id="UP000182840"/>
    </source>
</evidence>
<dbReference type="Proteomes" id="UP000182840">
    <property type="component" value="Chromosome"/>
</dbReference>
<evidence type="ECO:0000256" key="2">
    <source>
        <dbReference type="ARBA" id="ARBA00022723"/>
    </source>
</evidence>
<dbReference type="NCBIfam" id="NF004283">
    <property type="entry name" value="PRK05692.1"/>
    <property type="match status" value="1"/>
</dbReference>
<dbReference type="STRING" id="1670800.BSQ44_21935"/>
<proteinExistence type="inferred from homology"/>
<dbReference type="CDD" id="cd07938">
    <property type="entry name" value="DRE_TIM_HMGL"/>
    <property type="match status" value="1"/>
</dbReference>
<dbReference type="InterPro" id="IPR043594">
    <property type="entry name" value="HMGL"/>
</dbReference>
<name>A0A1L3SWE7_9HYPH</name>
<accession>A0A1L3SWE7</accession>
<gene>
    <name evidence="5" type="ORF">BSQ44_21935</name>
</gene>
<dbReference type="PANTHER" id="PTHR42738">
    <property type="entry name" value="HYDROXYMETHYLGLUTARYL-COA LYASE"/>
    <property type="match status" value="1"/>
</dbReference>
<sequence length="303" mass="31452">MTRISLRDVGPRDGLQAASAFLPTEKKIEWFRLVAAAGVPDIEVTSFSSPRLLPQFADAAEVLPAAMAMGGFGVSALIPNRTGAERGFALKAPKLNYVVSASNAHSLSNVGRSTADAVAEFGEIVRLRDELGATTELSVGIATSFGCSITGRVPESDVLRIAEELLSLGAQEISLADTVGYANPRQVAGLVKDVMGLAGDVPLLCHFHDTRGLGLANAAAAIDQGVTRLDASLGGLGGCPFAPGATGNINLEDTVFLVHEMGFETGIDLEALIDVRRSVQSWLPGESFTGAVAKAGLPLRKAA</sequence>
<evidence type="ECO:0000256" key="1">
    <source>
        <dbReference type="ARBA" id="ARBA00009405"/>
    </source>
</evidence>
<evidence type="ECO:0000259" key="4">
    <source>
        <dbReference type="PROSITE" id="PS50991"/>
    </source>
</evidence>
<dbReference type="Pfam" id="PF00682">
    <property type="entry name" value="HMGL-like"/>
    <property type="match status" value="1"/>
</dbReference>
<dbReference type="InterPro" id="IPR013785">
    <property type="entry name" value="Aldolase_TIM"/>
</dbReference>
<evidence type="ECO:0000256" key="3">
    <source>
        <dbReference type="ARBA" id="ARBA00023239"/>
    </source>
</evidence>
<dbReference type="OrthoDB" id="9784013at2"/>
<dbReference type="AlphaFoldDB" id="A0A1L3SWE7"/>
<dbReference type="GO" id="GO:0046951">
    <property type="term" value="P:ketone body biosynthetic process"/>
    <property type="evidence" value="ECO:0007669"/>
    <property type="project" value="TreeGrafter"/>
</dbReference>
<dbReference type="EMBL" id="CP018171">
    <property type="protein sequence ID" value="APH73739.1"/>
    <property type="molecule type" value="Genomic_DNA"/>
</dbReference>
<feature type="domain" description="Pyruvate carboxyltransferase" evidence="4">
    <location>
        <begin position="4"/>
        <end position="273"/>
    </location>
</feature>
<dbReference type="GO" id="GO:0006552">
    <property type="term" value="P:L-leucine catabolic process"/>
    <property type="evidence" value="ECO:0007669"/>
    <property type="project" value="TreeGrafter"/>
</dbReference>
<dbReference type="SUPFAM" id="SSF51569">
    <property type="entry name" value="Aldolase"/>
    <property type="match status" value="1"/>
</dbReference>
<keyword evidence="2" id="KW-0479">Metal-binding</keyword>
<organism evidence="5 6">
    <name type="scientific">Aquibium oceanicum</name>
    <dbReference type="NCBI Taxonomy" id="1670800"/>
    <lineage>
        <taxon>Bacteria</taxon>
        <taxon>Pseudomonadati</taxon>
        <taxon>Pseudomonadota</taxon>
        <taxon>Alphaproteobacteria</taxon>
        <taxon>Hyphomicrobiales</taxon>
        <taxon>Phyllobacteriaceae</taxon>
        <taxon>Aquibium</taxon>
    </lineage>
</organism>
<evidence type="ECO:0000313" key="5">
    <source>
        <dbReference type="EMBL" id="APH73739.1"/>
    </source>
</evidence>
<keyword evidence="3 5" id="KW-0456">Lyase</keyword>
<protein>
    <submittedName>
        <fullName evidence="5">Hydroxymethylglutaryl-CoA lyase</fullName>
    </submittedName>
</protein>
<dbReference type="GO" id="GO:0046872">
    <property type="term" value="F:metal ion binding"/>
    <property type="evidence" value="ECO:0007669"/>
    <property type="project" value="UniProtKB-KW"/>
</dbReference>
<dbReference type="PROSITE" id="PS50991">
    <property type="entry name" value="PYR_CT"/>
    <property type="match status" value="1"/>
</dbReference>
<comment type="similarity">
    <text evidence="1">Belongs to the HMG-CoA lyase family.</text>
</comment>
<dbReference type="RefSeq" id="WP_072607202.1">
    <property type="nucleotide sequence ID" value="NZ_CP018171.1"/>
</dbReference>